<keyword evidence="7" id="KW-1185">Reference proteome</keyword>
<feature type="domain" description="THAP-type" evidence="5">
    <location>
        <begin position="5"/>
        <end position="80"/>
    </location>
</feature>
<evidence type="ECO:0000256" key="4">
    <source>
        <dbReference type="ARBA" id="ARBA00023125"/>
    </source>
</evidence>
<evidence type="ECO:0000313" key="7">
    <source>
        <dbReference type="Proteomes" id="UP001469553"/>
    </source>
</evidence>
<dbReference type="InterPro" id="IPR006612">
    <property type="entry name" value="THAP_Znf"/>
</dbReference>
<keyword evidence="1" id="KW-0479">Metal-binding</keyword>
<evidence type="ECO:0000259" key="5">
    <source>
        <dbReference type="Pfam" id="PF05485"/>
    </source>
</evidence>
<evidence type="ECO:0000313" key="6">
    <source>
        <dbReference type="EMBL" id="MEQ2282274.1"/>
    </source>
</evidence>
<reference evidence="6 7" key="1">
    <citation type="submission" date="2021-06" db="EMBL/GenBank/DDBJ databases">
        <authorList>
            <person name="Palmer J.M."/>
        </authorList>
    </citation>
    <scope>NUCLEOTIDE SEQUENCE [LARGE SCALE GENOMIC DNA]</scope>
    <source>
        <strain evidence="6 7">AS_MEX2019</strain>
        <tissue evidence="6">Muscle</tissue>
    </source>
</reference>
<comment type="caution">
    <text evidence="6">The sequence shown here is derived from an EMBL/GenBank/DDBJ whole genome shotgun (WGS) entry which is preliminary data.</text>
</comment>
<dbReference type="EMBL" id="JAHRIP010007442">
    <property type="protein sequence ID" value="MEQ2282274.1"/>
    <property type="molecule type" value="Genomic_DNA"/>
</dbReference>
<gene>
    <name evidence="6" type="ORF">AMECASPLE_038813</name>
</gene>
<keyword evidence="3" id="KW-0862">Zinc</keyword>
<keyword evidence="2" id="KW-0863">Zinc-finger</keyword>
<evidence type="ECO:0000256" key="3">
    <source>
        <dbReference type="ARBA" id="ARBA00022833"/>
    </source>
</evidence>
<proteinExistence type="predicted"/>
<evidence type="ECO:0000256" key="1">
    <source>
        <dbReference type="ARBA" id="ARBA00022723"/>
    </source>
</evidence>
<dbReference type="Pfam" id="PF05485">
    <property type="entry name" value="THAP"/>
    <property type="match status" value="1"/>
</dbReference>
<organism evidence="6 7">
    <name type="scientific">Ameca splendens</name>
    <dbReference type="NCBI Taxonomy" id="208324"/>
    <lineage>
        <taxon>Eukaryota</taxon>
        <taxon>Metazoa</taxon>
        <taxon>Chordata</taxon>
        <taxon>Craniata</taxon>
        <taxon>Vertebrata</taxon>
        <taxon>Euteleostomi</taxon>
        <taxon>Actinopterygii</taxon>
        <taxon>Neopterygii</taxon>
        <taxon>Teleostei</taxon>
        <taxon>Neoteleostei</taxon>
        <taxon>Acanthomorphata</taxon>
        <taxon>Ovalentaria</taxon>
        <taxon>Atherinomorphae</taxon>
        <taxon>Cyprinodontiformes</taxon>
        <taxon>Goodeidae</taxon>
        <taxon>Ameca</taxon>
    </lineage>
</organism>
<dbReference type="Proteomes" id="UP001469553">
    <property type="component" value="Unassembled WGS sequence"/>
</dbReference>
<keyword evidence="4" id="KW-0238">DNA-binding</keyword>
<accession>A0ABV0XLD1</accession>
<protein>
    <recommendedName>
        <fullName evidence="5">THAP-type domain-containing protein</fullName>
    </recommendedName>
</protein>
<name>A0ABV0XLD1_9TELE</name>
<evidence type="ECO:0000256" key="2">
    <source>
        <dbReference type="ARBA" id="ARBA00022771"/>
    </source>
</evidence>
<sequence length="86" mass="9887">MGLCCCIINSHNRPHDQTGKQIPNGVHFFNFPVWKQHNGAQEVELTKRHWMALVAAVRQSNITFTNISQSMYVFSQHFTQGSQPFI</sequence>